<dbReference type="InterPro" id="IPR000577">
    <property type="entry name" value="Carb_kinase_FGGY"/>
</dbReference>
<dbReference type="Gene3D" id="3.30.420.40">
    <property type="match status" value="2"/>
</dbReference>
<comment type="catalytic activity">
    <reaction evidence="8 10">
        <text>D-xylulose + ATP = D-xylulose 5-phosphate + ADP + H(+)</text>
        <dbReference type="Rhea" id="RHEA:10964"/>
        <dbReference type="ChEBI" id="CHEBI:15378"/>
        <dbReference type="ChEBI" id="CHEBI:17140"/>
        <dbReference type="ChEBI" id="CHEBI:30616"/>
        <dbReference type="ChEBI" id="CHEBI:57737"/>
        <dbReference type="ChEBI" id="CHEBI:456216"/>
        <dbReference type="EC" id="2.7.1.17"/>
    </reaction>
</comment>
<accession>A0A371RFT2</accession>
<comment type="function">
    <text evidence="8">Catalyzes the phosphorylation of D-xylulose to D-xylulose 5-phosphate.</text>
</comment>
<dbReference type="OrthoDB" id="9805576at2"/>
<evidence type="ECO:0000313" key="14">
    <source>
        <dbReference type="Proteomes" id="UP000264589"/>
    </source>
</evidence>
<dbReference type="PIRSF" id="PIRSF000538">
    <property type="entry name" value="GlpK"/>
    <property type="match status" value="1"/>
</dbReference>
<keyword evidence="3 8" id="KW-0808">Transferase</keyword>
<dbReference type="SUPFAM" id="SSF53067">
    <property type="entry name" value="Actin-like ATPase domain"/>
    <property type="match status" value="2"/>
</dbReference>
<feature type="domain" description="Carbohydrate kinase FGGY N-terminal" evidence="11">
    <location>
        <begin position="1"/>
        <end position="239"/>
    </location>
</feature>
<dbReference type="InterPro" id="IPR006000">
    <property type="entry name" value="Xylulokinase"/>
</dbReference>
<reference evidence="13 14" key="1">
    <citation type="submission" date="2018-08" db="EMBL/GenBank/DDBJ databases">
        <title>Parvularcula sp. SM1705, isolated from surface water of the South Sea China.</title>
        <authorList>
            <person name="Sun L."/>
        </authorList>
    </citation>
    <scope>NUCLEOTIDE SEQUENCE [LARGE SCALE GENOMIC DNA]</scope>
    <source>
        <strain evidence="13 14">SM1705</strain>
    </source>
</reference>
<evidence type="ECO:0000259" key="11">
    <source>
        <dbReference type="Pfam" id="PF00370"/>
    </source>
</evidence>
<dbReference type="FunCoup" id="A0A371RFT2">
    <property type="interactions" value="86"/>
</dbReference>
<dbReference type="PROSITE" id="PS00933">
    <property type="entry name" value="FGGY_KINASES_1"/>
    <property type="match status" value="1"/>
</dbReference>
<dbReference type="PROSITE" id="PS00445">
    <property type="entry name" value="FGGY_KINASES_2"/>
    <property type="match status" value="1"/>
</dbReference>
<gene>
    <name evidence="8 10 13" type="primary">xylB</name>
    <name evidence="13" type="ORF">DX908_02855</name>
</gene>
<dbReference type="Pfam" id="PF00370">
    <property type="entry name" value="FGGY_N"/>
    <property type="match status" value="1"/>
</dbReference>
<comment type="caution">
    <text evidence="13">The sequence shown here is derived from an EMBL/GenBank/DDBJ whole genome shotgun (WGS) entry which is preliminary data.</text>
</comment>
<dbReference type="EC" id="2.7.1.17" evidence="8 10"/>
<evidence type="ECO:0000256" key="7">
    <source>
        <dbReference type="ARBA" id="ARBA00023277"/>
    </source>
</evidence>
<dbReference type="GO" id="GO:0005998">
    <property type="term" value="P:xylulose catabolic process"/>
    <property type="evidence" value="ECO:0007669"/>
    <property type="project" value="UniProtKB-UniRule"/>
</dbReference>
<evidence type="ECO:0000256" key="8">
    <source>
        <dbReference type="HAMAP-Rule" id="MF_02220"/>
    </source>
</evidence>
<evidence type="ECO:0000256" key="3">
    <source>
        <dbReference type="ARBA" id="ARBA00022679"/>
    </source>
</evidence>
<dbReference type="InterPro" id="IPR018485">
    <property type="entry name" value="FGGY_C"/>
</dbReference>
<dbReference type="PANTHER" id="PTHR43095:SF6">
    <property type="entry name" value="XYLULOSE KINASE"/>
    <property type="match status" value="1"/>
</dbReference>
<evidence type="ECO:0000256" key="9">
    <source>
        <dbReference type="RuleBase" id="RU003733"/>
    </source>
</evidence>
<protein>
    <recommendedName>
        <fullName evidence="8 10">Xylulose kinase</fullName>
        <shortName evidence="8 10">Xylulokinase</shortName>
        <ecNumber evidence="8 10">2.7.1.17</ecNumber>
    </recommendedName>
</protein>
<evidence type="ECO:0000256" key="6">
    <source>
        <dbReference type="ARBA" id="ARBA00022840"/>
    </source>
</evidence>
<evidence type="ECO:0000256" key="5">
    <source>
        <dbReference type="ARBA" id="ARBA00022777"/>
    </source>
</evidence>
<feature type="active site" description="Proton acceptor" evidence="8">
    <location>
        <position position="232"/>
    </location>
</feature>
<keyword evidence="6 8" id="KW-0067">ATP-binding</keyword>
<keyword evidence="2 8" id="KW-0859">Xylose metabolism</keyword>
<dbReference type="InterPro" id="IPR018483">
    <property type="entry name" value="Carb_kinase_FGGY_CS"/>
</dbReference>
<feature type="site" description="Important for activity" evidence="8">
    <location>
        <position position="6"/>
    </location>
</feature>
<dbReference type="InterPro" id="IPR043129">
    <property type="entry name" value="ATPase_NBD"/>
</dbReference>
<dbReference type="GO" id="GO:0042732">
    <property type="term" value="P:D-xylose metabolic process"/>
    <property type="evidence" value="ECO:0007669"/>
    <property type="project" value="UniProtKB-KW"/>
</dbReference>
<keyword evidence="4 8" id="KW-0547">Nucleotide-binding</keyword>
<dbReference type="HAMAP" id="MF_02220">
    <property type="entry name" value="XylB"/>
    <property type="match status" value="1"/>
</dbReference>
<comment type="similarity">
    <text evidence="1 8 9">Belongs to the FGGY kinase family.</text>
</comment>
<dbReference type="InterPro" id="IPR018484">
    <property type="entry name" value="FGGY_N"/>
</dbReference>
<evidence type="ECO:0000256" key="10">
    <source>
        <dbReference type="RuleBase" id="RU364073"/>
    </source>
</evidence>
<evidence type="ECO:0000256" key="2">
    <source>
        <dbReference type="ARBA" id="ARBA00022629"/>
    </source>
</evidence>
<feature type="domain" description="Carbohydrate kinase FGGY C-terminal" evidence="12">
    <location>
        <begin position="249"/>
        <end position="433"/>
    </location>
</feature>
<dbReference type="Proteomes" id="UP000264589">
    <property type="component" value="Unassembled WGS sequence"/>
</dbReference>
<dbReference type="InParanoid" id="A0A371RFT2"/>
<proteinExistence type="inferred from homology"/>
<organism evidence="13 14">
    <name type="scientific">Parvularcula marina</name>
    <dbReference type="NCBI Taxonomy" id="2292771"/>
    <lineage>
        <taxon>Bacteria</taxon>
        <taxon>Pseudomonadati</taxon>
        <taxon>Pseudomonadota</taxon>
        <taxon>Alphaproteobacteria</taxon>
        <taxon>Parvularculales</taxon>
        <taxon>Parvularculaceae</taxon>
        <taxon>Parvularcula</taxon>
    </lineage>
</organism>
<dbReference type="Pfam" id="PF02782">
    <property type="entry name" value="FGGY_C"/>
    <property type="match status" value="1"/>
</dbReference>
<dbReference type="CDD" id="cd07808">
    <property type="entry name" value="ASKHA_NBD_FGGY_EcXK-like"/>
    <property type="match status" value="1"/>
</dbReference>
<dbReference type="InterPro" id="IPR050406">
    <property type="entry name" value="FGGY_Carb_Kinase"/>
</dbReference>
<dbReference type="AlphaFoldDB" id="A0A371RFT2"/>
<dbReference type="PANTHER" id="PTHR43095">
    <property type="entry name" value="SUGAR KINASE"/>
    <property type="match status" value="1"/>
</dbReference>
<keyword evidence="14" id="KW-1185">Reference proteome</keyword>
<dbReference type="RefSeq" id="WP_116390942.1">
    <property type="nucleotide sequence ID" value="NZ_QUQO01000001.1"/>
</dbReference>
<sequence>MFLGIDIGTSSVKAVITNEDGDVIDQATAPLMVSRPKDLWSEQNPDDWWKATNKAVLDISPDRRAKVEGIGLSGQMHGATLIGDDDRPLRPAILWNDGRSFAQCAELEEIEPRSREITGNLAMPGFTAPKILWVREHEPEIATKIRKVLLPKDYIRLLLTGTYAGEMSDAAGTLWLDVANRKWSNEMLTATGLDEDAMPELFEGSEVTGMLKPEIASSWGMPSVPVAGGGGDNAAGAVGVGVISPGDAFLSLGTSGVLFVAGKEFVPNPEKGVHAFCHALPEKWHEMTVMLSAASCVDWAARLTGTNGAGELIAAAEKAGRLDHPSVFLPYLSGERTPHNDPYARGVLFGLDHDSGAAEIGQAVLEGVAMAFAEGLSVLGEADHVREITVIGGGSRSNYWGRILAAALNRPLVYRRDSEVGPAYGAAKLAQIAVTGGDPSQIAAPPPVLDIVEPQASDVALMAEKQERFAAIYKNLKELFPKETD</sequence>
<name>A0A371RFT2_9PROT</name>
<evidence type="ECO:0000259" key="12">
    <source>
        <dbReference type="Pfam" id="PF02782"/>
    </source>
</evidence>
<evidence type="ECO:0000313" key="13">
    <source>
        <dbReference type="EMBL" id="RFB04313.1"/>
    </source>
</evidence>
<dbReference type="GO" id="GO:0005524">
    <property type="term" value="F:ATP binding"/>
    <property type="evidence" value="ECO:0007669"/>
    <property type="project" value="UniProtKB-UniRule"/>
</dbReference>
<evidence type="ECO:0000256" key="4">
    <source>
        <dbReference type="ARBA" id="ARBA00022741"/>
    </source>
</evidence>
<dbReference type="GO" id="GO:0004856">
    <property type="term" value="F:D-xylulokinase activity"/>
    <property type="evidence" value="ECO:0007669"/>
    <property type="project" value="UniProtKB-UniRule"/>
</dbReference>
<evidence type="ECO:0000256" key="1">
    <source>
        <dbReference type="ARBA" id="ARBA00009156"/>
    </source>
</evidence>
<keyword evidence="5 8" id="KW-0418">Kinase</keyword>
<keyword evidence="7 8" id="KW-0119">Carbohydrate metabolism</keyword>
<dbReference type="NCBIfam" id="TIGR01312">
    <property type="entry name" value="XylB"/>
    <property type="match status" value="1"/>
</dbReference>
<feature type="binding site" evidence="8">
    <location>
        <begin position="76"/>
        <end position="77"/>
    </location>
    <ligand>
        <name>substrate</name>
    </ligand>
</feature>
<dbReference type="EMBL" id="QUQO01000001">
    <property type="protein sequence ID" value="RFB04313.1"/>
    <property type="molecule type" value="Genomic_DNA"/>
</dbReference>